<organism evidence="2">
    <name type="scientific">uncultured Thermomicrobiales bacterium</name>
    <dbReference type="NCBI Taxonomy" id="1645740"/>
    <lineage>
        <taxon>Bacteria</taxon>
        <taxon>Pseudomonadati</taxon>
        <taxon>Thermomicrobiota</taxon>
        <taxon>Thermomicrobia</taxon>
        <taxon>Thermomicrobiales</taxon>
        <taxon>environmental samples</taxon>
    </lineage>
</organism>
<reference evidence="2" key="1">
    <citation type="submission" date="2020-02" db="EMBL/GenBank/DDBJ databases">
        <authorList>
            <person name="Meier V. D."/>
        </authorList>
    </citation>
    <scope>NUCLEOTIDE SEQUENCE</scope>
    <source>
        <strain evidence="2">AVDCRST_MAG19</strain>
    </source>
</reference>
<protein>
    <submittedName>
        <fullName evidence="2">Uncharacterized protein</fullName>
    </submittedName>
</protein>
<accession>A0A6J4VU52</accession>
<dbReference type="EMBL" id="CADCWL010000248">
    <property type="protein sequence ID" value="CAA9585029.1"/>
    <property type="molecule type" value="Genomic_DNA"/>
</dbReference>
<dbReference type="AlphaFoldDB" id="A0A6J4VU52"/>
<name>A0A6J4VU52_9BACT</name>
<gene>
    <name evidence="2" type="ORF">AVDCRST_MAG19-4483</name>
</gene>
<sequence length="59" mass="6009">MRARGGTVAPPPAAQAQGCAHILPPPQSTQPVTSTHFEPAGCPFASEQSASVWQIGPEG</sequence>
<evidence type="ECO:0000256" key="1">
    <source>
        <dbReference type="SAM" id="MobiDB-lite"/>
    </source>
</evidence>
<proteinExistence type="predicted"/>
<evidence type="ECO:0000313" key="2">
    <source>
        <dbReference type="EMBL" id="CAA9585029.1"/>
    </source>
</evidence>
<feature type="region of interest" description="Disordered" evidence="1">
    <location>
        <begin position="1"/>
        <end position="59"/>
    </location>
</feature>